<sequence>MDFRAFVNKENFKALLLQHLKDQVKSSFNSAILKELNENLEKEETTSTDALVSTISTDIFDSEEYPEFLNSFLGNVNTLLEDEHKYIPKNHKPACSSQCSSASSVNTSSIDFLRPDQFQNIVQTLNNGTNAEKLEALATLHHLPTMEHVIHHFSWSDVEKGLHDSLSSKIVFLKAESLKFYIKMLSCPESKVVQESYLSLIKYFLQIMLPSLSLISEESEFVSQCKSAVEIVSILNKFLQNISSHWLRYPQSVIESITIQSLSILSTISNESSILPIWMCFALCDPKANWLKSLLHGHVSRACLLEALGKNKDILHQAVELCYTFCDEQNTSIVKDECCQKSHLVANISHVICFLSHLLQYSEGRNILSSEQDDKLLSNWINILKIVMNSVYKLCDNSCFNCCLIVCDIVSKKWHYLLCYDKSSIPLEDLIQILATPFSTKDNVSLNTLYFAMQCFSETYQNFYIFYSIEPVKNIQDFSFQLLSQFTNSFSDCDWNTEPSVLYLFNASLILVKRIFPIPSSLFFNIDFIDILSKWWLKIKTLTGVKSSVNNSHTVKYDKDIFSEINKNILDVSLCFLRKPVGINLFNDLSIFELGLNILLEKILEDIKSKHCVCSCDISILSTALNSSISMKPLLNKTIVFRMSSIIWQFIESGNDALESLPSLKCIFENVLPSIFWDLASTEIIKSSDLASENNLLENVLLFPNLSNEFIISEDYNILGLQVISLLSSSIHSVCLLQVKFNTTDLLLDLLSQHMSVDDEIVIDPISVLQNHILAKLFVMGGPSEKNLPGETFENDNNSYDWPFITELPIPEIFYISQNDDGDDYCPIEFDDDNLDVDLKGKTLHLIQQEENPSPKKIFQILKKSIEILKCDLSFPLNEKTLDDSNSKLCEEEFAGIALVERYGKHLNLITDDDEGKLELLLKASKTLIGSDESKRLDIFVCTVYLLFKSDIETAWLLLQNFAKSVNSIFIWRELMVQISENTSQKYVKLSTIILEWCDIVIKKTFPLLFSAFEFQGILPSVIYNYWTLQCYWNYLDFMEISQFILLNVLFSGEYSLYFFASILKHLYNFILQNAHSNDLYSLLLKDSIQGFKVCDYIDFIHDLSSTFHESISQSILTFL</sequence>
<feature type="domain" description="BROMI C-terminal Rab TBC-like" evidence="2">
    <location>
        <begin position="885"/>
        <end position="1112"/>
    </location>
</feature>
<name>A0AAV1YW02_9ARAC</name>
<evidence type="ECO:0000313" key="3">
    <source>
        <dbReference type="EMBL" id="CAL1262162.1"/>
    </source>
</evidence>
<dbReference type="InterPro" id="IPR055392">
    <property type="entry name" value="BROMI_C"/>
</dbReference>
<dbReference type="InterPro" id="IPR032735">
    <property type="entry name" value="BROMI_M"/>
</dbReference>
<evidence type="ECO:0000259" key="1">
    <source>
        <dbReference type="Pfam" id="PF14961"/>
    </source>
</evidence>
<keyword evidence="4" id="KW-1185">Reference proteome</keyword>
<feature type="domain" description="BROMI C-terminal Rab TBC-like" evidence="2">
    <location>
        <begin position="729"/>
        <end position="816"/>
    </location>
</feature>
<proteinExistence type="predicted"/>
<evidence type="ECO:0000259" key="2">
    <source>
        <dbReference type="Pfam" id="PF23440"/>
    </source>
</evidence>
<accession>A0AAV1YW02</accession>
<gene>
    <name evidence="3" type="ORF">LARSCL_LOCUS826</name>
</gene>
<dbReference type="Proteomes" id="UP001497382">
    <property type="component" value="Unassembled WGS sequence"/>
</dbReference>
<dbReference type="Pfam" id="PF23440">
    <property type="entry name" value="BROMI_C"/>
    <property type="match status" value="2"/>
</dbReference>
<evidence type="ECO:0008006" key="5">
    <source>
        <dbReference type="Google" id="ProtNLM"/>
    </source>
</evidence>
<dbReference type="AlphaFoldDB" id="A0AAV1YW02"/>
<feature type="domain" description="BROMI middle region" evidence="1">
    <location>
        <begin position="116"/>
        <end position="369"/>
    </location>
</feature>
<dbReference type="EMBL" id="CAXIEN010000004">
    <property type="protein sequence ID" value="CAL1262162.1"/>
    <property type="molecule type" value="Genomic_DNA"/>
</dbReference>
<reference evidence="3 4" key="1">
    <citation type="submission" date="2024-04" db="EMBL/GenBank/DDBJ databases">
        <authorList>
            <person name="Rising A."/>
            <person name="Reimegard J."/>
            <person name="Sonavane S."/>
            <person name="Akerstrom W."/>
            <person name="Nylinder S."/>
            <person name="Hedman E."/>
            <person name="Kallberg Y."/>
        </authorList>
    </citation>
    <scope>NUCLEOTIDE SEQUENCE [LARGE SCALE GENOMIC DNA]</scope>
</reference>
<evidence type="ECO:0000313" key="4">
    <source>
        <dbReference type="Proteomes" id="UP001497382"/>
    </source>
</evidence>
<protein>
    <recommendedName>
        <fullName evidence="5">Protein broad-minded</fullName>
    </recommendedName>
</protein>
<comment type="caution">
    <text evidence="3">The sequence shown here is derived from an EMBL/GenBank/DDBJ whole genome shotgun (WGS) entry which is preliminary data.</text>
</comment>
<dbReference type="Pfam" id="PF14961">
    <property type="entry name" value="BROMI"/>
    <property type="match status" value="1"/>
</dbReference>
<organism evidence="3 4">
    <name type="scientific">Larinioides sclopetarius</name>
    <dbReference type="NCBI Taxonomy" id="280406"/>
    <lineage>
        <taxon>Eukaryota</taxon>
        <taxon>Metazoa</taxon>
        <taxon>Ecdysozoa</taxon>
        <taxon>Arthropoda</taxon>
        <taxon>Chelicerata</taxon>
        <taxon>Arachnida</taxon>
        <taxon>Araneae</taxon>
        <taxon>Araneomorphae</taxon>
        <taxon>Entelegynae</taxon>
        <taxon>Araneoidea</taxon>
        <taxon>Araneidae</taxon>
        <taxon>Larinioides</taxon>
    </lineage>
</organism>